<dbReference type="PANTHER" id="PTHR35848">
    <property type="entry name" value="OXALATE-BINDING PROTEIN"/>
    <property type="match status" value="1"/>
</dbReference>
<feature type="binding site" evidence="3">
    <location>
        <position position="325"/>
    </location>
    <ligand>
        <name>Mn(2+)</name>
        <dbReference type="ChEBI" id="CHEBI:29035"/>
        <label>2</label>
    </ligand>
</feature>
<dbReference type="STRING" id="97359.A0A550CBN3"/>
<evidence type="ECO:0000259" key="6">
    <source>
        <dbReference type="SMART" id="SM00835"/>
    </source>
</evidence>
<protein>
    <submittedName>
        <fullName evidence="7">RmlC-like cupin domain-containing protein</fullName>
    </submittedName>
</protein>
<dbReference type="EMBL" id="VDMD01000013">
    <property type="protein sequence ID" value="TRM62220.1"/>
    <property type="molecule type" value="Genomic_DNA"/>
</dbReference>
<feature type="region of interest" description="Disordered" evidence="4">
    <location>
        <begin position="21"/>
        <end position="99"/>
    </location>
</feature>
<dbReference type="InterPro" id="IPR011051">
    <property type="entry name" value="RmlC_Cupin_sf"/>
</dbReference>
<gene>
    <name evidence="7" type="ORF">BD626DRAFT_432964</name>
</gene>
<dbReference type="CDD" id="cd20304">
    <property type="entry name" value="cupin_OxDC_N"/>
    <property type="match status" value="1"/>
</dbReference>
<feature type="chain" id="PRO_5022245038" evidence="5">
    <location>
        <begin position="20"/>
        <end position="430"/>
    </location>
</feature>
<dbReference type="InterPro" id="IPR014710">
    <property type="entry name" value="RmlC-like_jellyroll"/>
</dbReference>
<dbReference type="InterPro" id="IPR006045">
    <property type="entry name" value="Cupin_1"/>
</dbReference>
<evidence type="ECO:0000256" key="5">
    <source>
        <dbReference type="SAM" id="SignalP"/>
    </source>
</evidence>
<organism evidence="7 8">
    <name type="scientific">Schizophyllum amplum</name>
    <dbReference type="NCBI Taxonomy" id="97359"/>
    <lineage>
        <taxon>Eukaryota</taxon>
        <taxon>Fungi</taxon>
        <taxon>Dikarya</taxon>
        <taxon>Basidiomycota</taxon>
        <taxon>Agaricomycotina</taxon>
        <taxon>Agaricomycetes</taxon>
        <taxon>Agaricomycetidae</taxon>
        <taxon>Agaricales</taxon>
        <taxon>Schizophyllaceae</taxon>
        <taxon>Schizophyllum</taxon>
    </lineage>
</organism>
<dbReference type="GO" id="GO:0033609">
    <property type="term" value="P:oxalate metabolic process"/>
    <property type="evidence" value="ECO:0007669"/>
    <property type="project" value="InterPro"/>
</dbReference>
<comment type="cofactor">
    <cofactor evidence="3">
        <name>Mn(2+)</name>
        <dbReference type="ChEBI" id="CHEBI:29035"/>
    </cofactor>
    <text evidence="3">Binds 2 manganese ions per subunit.</text>
</comment>
<feature type="binding site" evidence="3">
    <location>
        <position position="149"/>
    </location>
    <ligand>
        <name>Mn(2+)</name>
        <dbReference type="ChEBI" id="CHEBI:29035"/>
        <label>1</label>
    </ligand>
</feature>
<dbReference type="NCBIfam" id="TIGR03404">
    <property type="entry name" value="bicupin_oxalic"/>
    <property type="match status" value="1"/>
</dbReference>
<evidence type="ECO:0000256" key="2">
    <source>
        <dbReference type="PIRSR" id="PIRSR617774-1"/>
    </source>
</evidence>
<feature type="binding site" evidence="3">
    <location>
        <position position="143"/>
    </location>
    <ligand>
        <name>Mn(2+)</name>
        <dbReference type="ChEBI" id="CHEBI:29035"/>
        <label>1</label>
    </ligand>
</feature>
<dbReference type="InterPro" id="IPR017774">
    <property type="entry name" value="Bicupin_oxalate_deCO2ase/Oxase"/>
</dbReference>
<keyword evidence="5" id="KW-0732">Signal</keyword>
<dbReference type="GO" id="GO:0046872">
    <property type="term" value="F:metal ion binding"/>
    <property type="evidence" value="ECO:0007669"/>
    <property type="project" value="UniProtKB-KW"/>
</dbReference>
<dbReference type="SMART" id="SM00835">
    <property type="entry name" value="Cupin_1"/>
    <property type="match status" value="2"/>
</dbReference>
<dbReference type="PANTHER" id="PTHR35848:SF9">
    <property type="entry name" value="SLL1358 PROTEIN"/>
    <property type="match status" value="1"/>
</dbReference>
<keyword evidence="1 3" id="KW-0479">Metal-binding</keyword>
<evidence type="ECO:0000256" key="4">
    <source>
        <dbReference type="SAM" id="MobiDB-lite"/>
    </source>
</evidence>
<feature type="active site" description="Proton donor" evidence="2">
    <location>
        <position position="384"/>
    </location>
</feature>
<feature type="domain" description="Cupin type-1" evidence="6">
    <location>
        <begin position="100"/>
        <end position="243"/>
    </location>
</feature>
<evidence type="ECO:0000256" key="3">
    <source>
        <dbReference type="PIRSR" id="PIRSR617774-2"/>
    </source>
</evidence>
<dbReference type="CDD" id="cd20305">
    <property type="entry name" value="cupin_OxDC_C"/>
    <property type="match status" value="1"/>
</dbReference>
<evidence type="ECO:0000313" key="7">
    <source>
        <dbReference type="EMBL" id="TRM62220.1"/>
    </source>
</evidence>
<dbReference type="Pfam" id="PF00190">
    <property type="entry name" value="Cupin_1"/>
    <property type="match status" value="2"/>
</dbReference>
<name>A0A550CBN3_9AGAR</name>
<keyword evidence="8" id="KW-1185">Reference proteome</keyword>
<reference evidence="7 8" key="1">
    <citation type="journal article" date="2019" name="New Phytol.">
        <title>Comparative genomics reveals unique wood-decay strategies and fruiting body development in the Schizophyllaceae.</title>
        <authorList>
            <person name="Almasi E."/>
            <person name="Sahu N."/>
            <person name="Krizsan K."/>
            <person name="Balint B."/>
            <person name="Kovacs G.M."/>
            <person name="Kiss B."/>
            <person name="Cseklye J."/>
            <person name="Drula E."/>
            <person name="Henrissat B."/>
            <person name="Nagy I."/>
            <person name="Chovatia M."/>
            <person name="Adam C."/>
            <person name="LaButti K."/>
            <person name="Lipzen A."/>
            <person name="Riley R."/>
            <person name="Grigoriev I.V."/>
            <person name="Nagy L.G."/>
        </authorList>
    </citation>
    <scope>NUCLEOTIDE SEQUENCE [LARGE SCALE GENOMIC DNA]</scope>
    <source>
        <strain evidence="7 8">NL-1724</strain>
    </source>
</reference>
<feature type="binding site" evidence="3">
    <location>
        <position position="370"/>
    </location>
    <ligand>
        <name>Mn(2+)</name>
        <dbReference type="ChEBI" id="CHEBI:29035"/>
        <label>2</label>
    </ligand>
</feature>
<proteinExistence type="predicted"/>
<dbReference type="Gene3D" id="2.60.120.10">
    <property type="entry name" value="Jelly Rolls"/>
    <property type="match status" value="2"/>
</dbReference>
<feature type="binding site" evidence="3">
    <location>
        <position position="327"/>
    </location>
    <ligand>
        <name>Mn(2+)</name>
        <dbReference type="ChEBI" id="CHEBI:29035"/>
        <label>2</label>
    </ligand>
</feature>
<feature type="binding site" evidence="3">
    <location>
        <position position="188"/>
    </location>
    <ligand>
        <name>Mn(2+)</name>
        <dbReference type="ChEBI" id="CHEBI:29035"/>
        <label>1</label>
    </ligand>
</feature>
<dbReference type="Proteomes" id="UP000320762">
    <property type="component" value="Unassembled WGS sequence"/>
</dbReference>
<evidence type="ECO:0000313" key="8">
    <source>
        <dbReference type="Proteomes" id="UP000320762"/>
    </source>
</evidence>
<feature type="binding site" evidence="3">
    <location>
        <position position="145"/>
    </location>
    <ligand>
        <name>Mn(2+)</name>
        <dbReference type="ChEBI" id="CHEBI:29035"/>
        <label>1</label>
    </ligand>
</feature>
<dbReference type="InterPro" id="IPR051610">
    <property type="entry name" value="GPI/OXD"/>
</dbReference>
<comment type="caution">
    <text evidence="7">The sequence shown here is derived from an EMBL/GenBank/DDBJ whole genome shotgun (WGS) entry which is preliminary data.</text>
</comment>
<dbReference type="AlphaFoldDB" id="A0A550CBN3"/>
<evidence type="ECO:0000256" key="1">
    <source>
        <dbReference type="ARBA" id="ARBA00022723"/>
    </source>
</evidence>
<dbReference type="OrthoDB" id="10263073at2759"/>
<keyword evidence="3" id="KW-0464">Manganese</keyword>
<accession>A0A550CBN3</accession>
<sequence>MHILPVLALPILLASLSGAYPASRDADSPDLTPPGPYASTDPDASLWHPDDKDVDPQPVRGGLGAPTLGPTNKPLELQNPDILAPPSTDTGDVPNLKWPMSLSHTRMTDGGWAREQTIRQMPAATELAGVNMRLKAGAVRELHWHTAAEWAYVLKGSLRISTVTPEGHVYLGDVSEGDLWYFPPGVPHSIQAKAIPEDGSEFLLVFDEGDFSEDDTFLLTNWMAHVPAEVLAKNFNMRDHPEAFDHIPAQELYIFPSVPPPENVEEDMVVPNDTELPYTFKLSEVEATAKPGGSVKVVDSRTFKVATAISAAVVEVEVGGLRELHWHPTQPEWTFYLEGEARMTAFTSSASNTFNFQGGDVGYVPPSFGHYIENTGNTTLKFLEIFKSDLFQDISLSQWLALTPPALVKAHLGFTDEMIAHLDKVKQEVV</sequence>
<feature type="binding site" evidence="3">
    <location>
        <position position="332"/>
    </location>
    <ligand>
        <name>Mn(2+)</name>
        <dbReference type="ChEBI" id="CHEBI:29035"/>
        <label>2</label>
    </ligand>
</feature>
<feature type="domain" description="Cupin type-1" evidence="6">
    <location>
        <begin position="280"/>
        <end position="420"/>
    </location>
</feature>
<feature type="signal peptide" evidence="5">
    <location>
        <begin position="1"/>
        <end position="19"/>
    </location>
</feature>
<dbReference type="SUPFAM" id="SSF51182">
    <property type="entry name" value="RmlC-like cupins"/>
    <property type="match status" value="1"/>
</dbReference>